<keyword evidence="4 14" id="KW-1134">Transmembrane beta strand</keyword>
<dbReference type="PROSITE" id="PS52016">
    <property type="entry name" value="TONB_DEPENDENT_REC_3"/>
    <property type="match status" value="1"/>
</dbReference>
<keyword evidence="20" id="KW-1185">Reference proteome</keyword>
<dbReference type="InterPro" id="IPR012910">
    <property type="entry name" value="Plug_dom"/>
</dbReference>
<dbReference type="InterPro" id="IPR037066">
    <property type="entry name" value="Plug_dom_sf"/>
</dbReference>
<keyword evidence="7 17" id="KW-0732">Signal</keyword>
<feature type="domain" description="Secretin/TonB short N-terminal" evidence="18">
    <location>
        <begin position="69"/>
        <end position="120"/>
    </location>
</feature>
<dbReference type="Pfam" id="PF07715">
    <property type="entry name" value="Plug"/>
    <property type="match status" value="1"/>
</dbReference>
<comment type="similarity">
    <text evidence="2 14 15">Belongs to the TonB-dependent receptor family.</text>
</comment>
<dbReference type="Gene3D" id="2.40.170.20">
    <property type="entry name" value="TonB-dependent receptor, beta-barrel domain"/>
    <property type="match status" value="1"/>
</dbReference>
<dbReference type="FunFam" id="2.170.130.10:FF:000010">
    <property type="entry name" value="Ferripyoverdine receptor"/>
    <property type="match status" value="1"/>
</dbReference>
<evidence type="ECO:0000256" key="10">
    <source>
        <dbReference type="ARBA" id="ARBA00023077"/>
    </source>
</evidence>
<evidence type="ECO:0000259" key="18">
    <source>
        <dbReference type="SMART" id="SM00965"/>
    </source>
</evidence>
<evidence type="ECO:0000256" key="4">
    <source>
        <dbReference type="ARBA" id="ARBA00022452"/>
    </source>
</evidence>
<keyword evidence="3 14" id="KW-0813">Transport</keyword>
<evidence type="ECO:0000256" key="8">
    <source>
        <dbReference type="ARBA" id="ARBA00023004"/>
    </source>
</evidence>
<dbReference type="PANTHER" id="PTHR32552">
    <property type="entry name" value="FERRICHROME IRON RECEPTOR-RELATED"/>
    <property type="match status" value="1"/>
</dbReference>
<dbReference type="Gene3D" id="2.170.130.10">
    <property type="entry name" value="TonB-dependent receptor, plug domain"/>
    <property type="match status" value="1"/>
</dbReference>
<protein>
    <submittedName>
        <fullName evidence="19">TonB-dependent siderophore receptor</fullName>
    </submittedName>
</protein>
<evidence type="ECO:0000256" key="9">
    <source>
        <dbReference type="ARBA" id="ARBA00023065"/>
    </source>
</evidence>
<evidence type="ECO:0000256" key="5">
    <source>
        <dbReference type="ARBA" id="ARBA00022496"/>
    </source>
</evidence>
<evidence type="ECO:0000313" key="20">
    <source>
        <dbReference type="Proteomes" id="UP000284395"/>
    </source>
</evidence>
<feature type="signal peptide" evidence="17">
    <location>
        <begin position="1"/>
        <end position="31"/>
    </location>
</feature>
<evidence type="ECO:0000256" key="12">
    <source>
        <dbReference type="ARBA" id="ARBA00023170"/>
    </source>
</evidence>
<dbReference type="SUPFAM" id="SSF56935">
    <property type="entry name" value="Porins"/>
    <property type="match status" value="1"/>
</dbReference>
<evidence type="ECO:0000256" key="7">
    <source>
        <dbReference type="ARBA" id="ARBA00022729"/>
    </source>
</evidence>
<feature type="chain" id="PRO_5019553315" evidence="17">
    <location>
        <begin position="32"/>
        <end position="615"/>
    </location>
</feature>
<dbReference type="EMBL" id="RAPF01000014">
    <property type="protein sequence ID" value="RKF17614.1"/>
    <property type="molecule type" value="Genomic_DNA"/>
</dbReference>
<evidence type="ECO:0000256" key="16">
    <source>
        <dbReference type="SAM" id="MobiDB-lite"/>
    </source>
</evidence>
<evidence type="ECO:0000256" key="14">
    <source>
        <dbReference type="PROSITE-ProRule" id="PRU01360"/>
    </source>
</evidence>
<keyword evidence="11 14" id="KW-0472">Membrane</keyword>
<comment type="caution">
    <text evidence="19">The sequence shown here is derived from an EMBL/GenBank/DDBJ whole genome shotgun (WGS) entry which is preliminary data.</text>
</comment>
<keyword evidence="8" id="KW-0408">Iron</keyword>
<dbReference type="InterPro" id="IPR039426">
    <property type="entry name" value="TonB-dep_rcpt-like"/>
</dbReference>
<keyword evidence="12 19" id="KW-0675">Receptor</keyword>
<evidence type="ECO:0000256" key="6">
    <source>
        <dbReference type="ARBA" id="ARBA00022692"/>
    </source>
</evidence>
<evidence type="ECO:0000256" key="2">
    <source>
        <dbReference type="ARBA" id="ARBA00009810"/>
    </source>
</evidence>
<sequence length="615" mass="66592">MDMESKNRPRIIARSAAWVAALMTSATGAMALLPAPAIAQQATPEARTFNIPAQPLPDALILFGRQAGIEVSAESASTRGRSSPGVSGRMAPAAGLSRLLSGTGLTFRWTSEKSVMVEPAPQASGDGAIRLGPVRVEGMDGNNASGIPASMTSDPAATENTSSYTISVMRTATRLDLSPRETPQSVTVITRQRMDDQGMIDLLDVVRATPGLSVVPYGVGRPNIYSRGFYVDTIAQDGLTSQFDSYVTSPLGNTAVFDRIEVARGATGLARGGGRPSGSINMIRKRPTESLQAGLTASAGSWKDFALEADISGPLTADGAVSGRVVGYIQDADGFRDIEKTKRQTVYTTLDFHLSDTTLFNVGYSYVYSNSNMGWGGLPVTDDGEHFGLPRSTFIGTDWEYLKQDHHTVYASLDQELSDDWKLTVNARYVDGSTRILSTWLMPDEVNGGYGHTYWAVNRDVEQKAIDAFVSGSVDLFGREHELVLGGTVNREETQSESWFDSWSSFVTHVPDPFTWDPRSAGPPPVLDSTSPDYSTTSTDYSQDSLYTTLRLNPADALKVIMGGRLDWYDNRDGGTTTKADGHATLYGAVIYDFHRHHSLYARYGYFPSAKQCGH</sequence>
<keyword evidence="13 14" id="KW-0998">Cell outer membrane</keyword>
<accession>A0A420EAA8</accession>
<evidence type="ECO:0000313" key="19">
    <source>
        <dbReference type="EMBL" id="RKF17614.1"/>
    </source>
</evidence>
<evidence type="ECO:0000256" key="11">
    <source>
        <dbReference type="ARBA" id="ARBA00023136"/>
    </source>
</evidence>
<dbReference type="Gene3D" id="3.55.50.30">
    <property type="match status" value="1"/>
</dbReference>
<evidence type="ECO:0000256" key="15">
    <source>
        <dbReference type="RuleBase" id="RU003357"/>
    </source>
</evidence>
<comment type="subcellular location">
    <subcellularLocation>
        <location evidence="1 14">Cell outer membrane</location>
        <topology evidence="1 14">Multi-pass membrane protein</topology>
    </subcellularLocation>
</comment>
<keyword evidence="5" id="KW-0410">Iron transport</keyword>
<dbReference type="Pfam" id="PF00593">
    <property type="entry name" value="TonB_dep_Rec_b-barrel"/>
    <property type="match status" value="1"/>
</dbReference>
<dbReference type="InterPro" id="IPR036942">
    <property type="entry name" value="Beta-barrel_TonB_sf"/>
</dbReference>
<feature type="compositionally biased region" description="Low complexity" evidence="16">
    <location>
        <begin position="528"/>
        <end position="539"/>
    </location>
</feature>
<dbReference type="GO" id="GO:0015344">
    <property type="term" value="F:siderophore uptake transmembrane transporter activity"/>
    <property type="evidence" value="ECO:0007669"/>
    <property type="project" value="TreeGrafter"/>
</dbReference>
<evidence type="ECO:0000256" key="3">
    <source>
        <dbReference type="ARBA" id="ARBA00022448"/>
    </source>
</evidence>
<keyword evidence="10 15" id="KW-0798">TonB box</keyword>
<reference evidence="19 20" key="1">
    <citation type="submission" date="2018-09" db="EMBL/GenBank/DDBJ databases">
        <title>Altererythrobacter spongiae sp. nov., isolated from a marine sponge.</title>
        <authorList>
            <person name="Zhuang L."/>
            <person name="Luo L."/>
        </authorList>
    </citation>
    <scope>NUCLEOTIDE SEQUENCE [LARGE SCALE GENOMIC DNA]</scope>
    <source>
        <strain evidence="19 20">HN-Y73</strain>
    </source>
</reference>
<keyword evidence="9" id="KW-0406">Ion transport</keyword>
<dbReference type="InterPro" id="IPR000531">
    <property type="entry name" value="Beta-barrel_TonB"/>
</dbReference>
<organism evidence="19 20">
    <name type="scientific">Altericroceibacterium spongiae</name>
    <dbReference type="NCBI Taxonomy" id="2320269"/>
    <lineage>
        <taxon>Bacteria</taxon>
        <taxon>Pseudomonadati</taxon>
        <taxon>Pseudomonadota</taxon>
        <taxon>Alphaproteobacteria</taxon>
        <taxon>Sphingomonadales</taxon>
        <taxon>Erythrobacteraceae</taxon>
        <taxon>Altericroceibacterium</taxon>
    </lineage>
</organism>
<feature type="region of interest" description="Disordered" evidence="16">
    <location>
        <begin position="517"/>
        <end position="539"/>
    </location>
</feature>
<dbReference type="SMART" id="SM00965">
    <property type="entry name" value="STN"/>
    <property type="match status" value="1"/>
</dbReference>
<dbReference type="GO" id="GO:0009279">
    <property type="term" value="C:cell outer membrane"/>
    <property type="evidence" value="ECO:0007669"/>
    <property type="project" value="UniProtKB-SubCell"/>
</dbReference>
<evidence type="ECO:0000256" key="17">
    <source>
        <dbReference type="SAM" id="SignalP"/>
    </source>
</evidence>
<dbReference type="PANTHER" id="PTHR32552:SF74">
    <property type="entry name" value="HYDROXAMATE SIDEROPHORE RECEPTOR FHUE"/>
    <property type="match status" value="1"/>
</dbReference>
<evidence type="ECO:0000256" key="1">
    <source>
        <dbReference type="ARBA" id="ARBA00004571"/>
    </source>
</evidence>
<dbReference type="InterPro" id="IPR011662">
    <property type="entry name" value="Secretin/TonB_short_N"/>
</dbReference>
<dbReference type="Proteomes" id="UP000284395">
    <property type="component" value="Unassembled WGS sequence"/>
</dbReference>
<evidence type="ECO:0000256" key="13">
    <source>
        <dbReference type="ARBA" id="ARBA00023237"/>
    </source>
</evidence>
<dbReference type="OrthoDB" id="9760333at2"/>
<dbReference type="AlphaFoldDB" id="A0A420EAA8"/>
<name>A0A420EAA8_9SPHN</name>
<keyword evidence="6 14" id="KW-0812">Transmembrane</keyword>
<gene>
    <name evidence="19" type="ORF">D6851_16440</name>
</gene>
<proteinExistence type="inferred from homology"/>